<dbReference type="Gene3D" id="3.90.1200.10">
    <property type="match status" value="1"/>
</dbReference>
<dbReference type="InterPro" id="IPR011009">
    <property type="entry name" value="Kinase-like_dom_sf"/>
</dbReference>
<name>A0A8J3IE90_9CHLR</name>
<dbReference type="EMBL" id="BNJF01000006">
    <property type="protein sequence ID" value="GHO49689.1"/>
    <property type="molecule type" value="Genomic_DNA"/>
</dbReference>
<keyword evidence="2" id="KW-1185">Reference proteome</keyword>
<gene>
    <name evidence="1" type="ORF">KSX_78520</name>
</gene>
<dbReference type="SUPFAM" id="SSF56112">
    <property type="entry name" value="Protein kinase-like (PK-like)"/>
    <property type="match status" value="1"/>
</dbReference>
<comment type="caution">
    <text evidence="1">The sequence shown here is derived from an EMBL/GenBank/DDBJ whole genome shotgun (WGS) entry which is preliminary data.</text>
</comment>
<dbReference type="Proteomes" id="UP000612362">
    <property type="component" value="Unassembled WGS sequence"/>
</dbReference>
<reference evidence="1" key="1">
    <citation type="submission" date="2020-10" db="EMBL/GenBank/DDBJ databases">
        <title>Taxonomic study of unclassified bacteria belonging to the class Ktedonobacteria.</title>
        <authorList>
            <person name="Yabe S."/>
            <person name="Wang C.M."/>
            <person name="Zheng Y."/>
            <person name="Sakai Y."/>
            <person name="Cavaletti L."/>
            <person name="Monciardini P."/>
            <person name="Donadio S."/>
        </authorList>
    </citation>
    <scope>NUCLEOTIDE SEQUENCE</scope>
    <source>
        <strain evidence="1">SOSP1-1</strain>
    </source>
</reference>
<evidence type="ECO:0000313" key="2">
    <source>
        <dbReference type="Proteomes" id="UP000612362"/>
    </source>
</evidence>
<organism evidence="1 2">
    <name type="scientific">Ktedonospora formicarum</name>
    <dbReference type="NCBI Taxonomy" id="2778364"/>
    <lineage>
        <taxon>Bacteria</taxon>
        <taxon>Bacillati</taxon>
        <taxon>Chloroflexota</taxon>
        <taxon>Ktedonobacteria</taxon>
        <taxon>Ktedonobacterales</taxon>
        <taxon>Ktedonobacteraceae</taxon>
        <taxon>Ktedonospora</taxon>
    </lineage>
</organism>
<dbReference type="AlphaFoldDB" id="A0A8J3IE90"/>
<dbReference type="RefSeq" id="WP_220198800.1">
    <property type="nucleotide sequence ID" value="NZ_BNJF01000006.1"/>
</dbReference>
<sequence length="77" mass="8986">MDPDDILWNAFLQGYMEQQPLSKTDVASIPMFVMLREIWHTALLAWLQPSSGVQGFDKLLQRTLRLLRAWETTQLKP</sequence>
<proteinExistence type="predicted"/>
<protein>
    <submittedName>
        <fullName evidence="1">Uncharacterized protein</fullName>
    </submittedName>
</protein>
<evidence type="ECO:0000313" key="1">
    <source>
        <dbReference type="EMBL" id="GHO49689.1"/>
    </source>
</evidence>
<accession>A0A8J3IE90</accession>